<dbReference type="InterPro" id="IPR028082">
    <property type="entry name" value="Peripla_BP_I"/>
</dbReference>
<comment type="caution">
    <text evidence="5">The sequence shown here is derived from an EMBL/GenBank/DDBJ whole genome shotgun (WGS) entry which is preliminary data.</text>
</comment>
<evidence type="ECO:0000313" key="5">
    <source>
        <dbReference type="EMBL" id="MFD2841589.1"/>
    </source>
</evidence>
<name>A0ABW5XJI1_9MICO</name>
<reference evidence="6" key="1">
    <citation type="journal article" date="2019" name="Int. J. Syst. Evol. Microbiol.">
        <title>The Global Catalogue of Microorganisms (GCM) 10K type strain sequencing project: providing services to taxonomists for standard genome sequencing and annotation.</title>
        <authorList>
            <consortium name="The Broad Institute Genomics Platform"/>
            <consortium name="The Broad Institute Genome Sequencing Center for Infectious Disease"/>
            <person name="Wu L."/>
            <person name="Ma J."/>
        </authorList>
    </citation>
    <scope>NUCLEOTIDE SEQUENCE [LARGE SCALE GENOMIC DNA]</scope>
    <source>
        <strain evidence="6">KCTC 33576</strain>
    </source>
</reference>
<dbReference type="PANTHER" id="PTHR30146:SF109">
    <property type="entry name" value="HTH-TYPE TRANSCRIPTIONAL REGULATOR GALS"/>
    <property type="match status" value="1"/>
</dbReference>
<gene>
    <name evidence="5" type="ORF">ACFSYH_13570</name>
</gene>
<dbReference type="Pfam" id="PF00356">
    <property type="entry name" value="LacI"/>
    <property type="match status" value="1"/>
</dbReference>
<evidence type="ECO:0000313" key="6">
    <source>
        <dbReference type="Proteomes" id="UP001597391"/>
    </source>
</evidence>
<dbReference type="InterPro" id="IPR046335">
    <property type="entry name" value="LacI/GalR-like_sensor"/>
</dbReference>
<dbReference type="SUPFAM" id="SSF53822">
    <property type="entry name" value="Periplasmic binding protein-like I"/>
    <property type="match status" value="1"/>
</dbReference>
<evidence type="ECO:0000256" key="3">
    <source>
        <dbReference type="ARBA" id="ARBA00023163"/>
    </source>
</evidence>
<keyword evidence="2 5" id="KW-0238">DNA-binding</keyword>
<dbReference type="InterPro" id="IPR010982">
    <property type="entry name" value="Lambda_DNA-bd_dom_sf"/>
</dbReference>
<dbReference type="Gene3D" id="1.10.260.40">
    <property type="entry name" value="lambda repressor-like DNA-binding domains"/>
    <property type="match status" value="1"/>
</dbReference>
<dbReference type="SMART" id="SM00354">
    <property type="entry name" value="HTH_LACI"/>
    <property type="match status" value="1"/>
</dbReference>
<keyword evidence="3" id="KW-0804">Transcription</keyword>
<keyword evidence="1" id="KW-0805">Transcription regulation</keyword>
<evidence type="ECO:0000256" key="2">
    <source>
        <dbReference type="ARBA" id="ARBA00023125"/>
    </source>
</evidence>
<sequence length="339" mass="35789">MDENIRRKPPVIADVAKRAGVSVPTVSRVLSGTTRVSPERHARVLKAIEELGYRPNGAAQALARGDQAMIAVFTSSITWYGYASTIHGIEKAAREAGYLITIAVVEATSPAQVAAAINQVLGQPLAGAVVLEYDPAGVAVLAALPEWLPTVAAAAGGVKATDRSHAYMDDEVAAAQATRYLLDLGHKTVHHIAIPSAGSESARTLGWRRALRDRGISTPEIVVSDWAPMAGYDAARRLLQSNDATAILCGNDDIAIAAAKAARDCGLSVPDDLSLIGFDDQPLSAMWDPPLTTIRQDFANLGREAFKLLISDRAGEPQNIRIVPDLVVRGSTAPPPASL</sequence>
<dbReference type="GO" id="GO:0003677">
    <property type="term" value="F:DNA binding"/>
    <property type="evidence" value="ECO:0007669"/>
    <property type="project" value="UniProtKB-KW"/>
</dbReference>
<dbReference type="Gene3D" id="3.40.50.2300">
    <property type="match status" value="2"/>
</dbReference>
<organism evidence="5 6">
    <name type="scientific">Populibacterium corticicola</name>
    <dbReference type="NCBI Taxonomy" id="1812826"/>
    <lineage>
        <taxon>Bacteria</taxon>
        <taxon>Bacillati</taxon>
        <taxon>Actinomycetota</taxon>
        <taxon>Actinomycetes</taxon>
        <taxon>Micrococcales</taxon>
        <taxon>Jonesiaceae</taxon>
        <taxon>Populibacterium</taxon>
    </lineage>
</organism>
<dbReference type="Proteomes" id="UP001597391">
    <property type="component" value="Unassembled WGS sequence"/>
</dbReference>
<dbReference type="PROSITE" id="PS00356">
    <property type="entry name" value="HTH_LACI_1"/>
    <property type="match status" value="1"/>
</dbReference>
<dbReference type="EMBL" id="JBHUOP010000007">
    <property type="protein sequence ID" value="MFD2841589.1"/>
    <property type="molecule type" value="Genomic_DNA"/>
</dbReference>
<dbReference type="PANTHER" id="PTHR30146">
    <property type="entry name" value="LACI-RELATED TRANSCRIPTIONAL REPRESSOR"/>
    <property type="match status" value="1"/>
</dbReference>
<dbReference type="PROSITE" id="PS50932">
    <property type="entry name" value="HTH_LACI_2"/>
    <property type="match status" value="1"/>
</dbReference>
<dbReference type="CDD" id="cd01392">
    <property type="entry name" value="HTH_LacI"/>
    <property type="match status" value="1"/>
</dbReference>
<dbReference type="CDD" id="cd01574">
    <property type="entry name" value="PBP1_LacI"/>
    <property type="match status" value="1"/>
</dbReference>
<dbReference type="RefSeq" id="WP_377467745.1">
    <property type="nucleotide sequence ID" value="NZ_JBHUOP010000007.1"/>
</dbReference>
<evidence type="ECO:0000259" key="4">
    <source>
        <dbReference type="PROSITE" id="PS50932"/>
    </source>
</evidence>
<dbReference type="Pfam" id="PF13377">
    <property type="entry name" value="Peripla_BP_3"/>
    <property type="match status" value="1"/>
</dbReference>
<protein>
    <submittedName>
        <fullName evidence="5">LacI family DNA-binding transcriptional regulator</fullName>
    </submittedName>
</protein>
<dbReference type="InterPro" id="IPR000843">
    <property type="entry name" value="HTH_LacI"/>
</dbReference>
<accession>A0ABW5XJI1</accession>
<keyword evidence="6" id="KW-1185">Reference proteome</keyword>
<evidence type="ECO:0000256" key="1">
    <source>
        <dbReference type="ARBA" id="ARBA00023015"/>
    </source>
</evidence>
<dbReference type="SUPFAM" id="SSF47413">
    <property type="entry name" value="lambda repressor-like DNA-binding domains"/>
    <property type="match status" value="1"/>
</dbReference>
<feature type="domain" description="HTH lacI-type" evidence="4">
    <location>
        <begin position="10"/>
        <end position="64"/>
    </location>
</feature>
<proteinExistence type="predicted"/>